<dbReference type="CDD" id="cd01400">
    <property type="entry name" value="6PGL"/>
    <property type="match status" value="1"/>
</dbReference>
<keyword evidence="7" id="KW-0378">Hydrolase</keyword>
<feature type="domain" description="Glucosamine/galactosamine-6-phosphate isomerase" evidence="8">
    <location>
        <begin position="14"/>
        <end position="231"/>
    </location>
</feature>
<evidence type="ECO:0000313" key="9">
    <source>
        <dbReference type="EMBL" id="TQM61352.1"/>
    </source>
</evidence>
<evidence type="ECO:0000256" key="1">
    <source>
        <dbReference type="ARBA" id="ARBA00000832"/>
    </source>
</evidence>
<protein>
    <recommendedName>
        <fullName evidence="6 7">6-phosphogluconolactonase</fullName>
        <shortName evidence="7">6PGL</shortName>
        <ecNumber evidence="5 7">3.1.1.31</ecNumber>
    </recommendedName>
</protein>
<evidence type="ECO:0000256" key="3">
    <source>
        <dbReference type="ARBA" id="ARBA00004961"/>
    </source>
</evidence>
<dbReference type="PANTHER" id="PTHR11054:SF0">
    <property type="entry name" value="6-PHOSPHOGLUCONOLACTONASE"/>
    <property type="match status" value="1"/>
</dbReference>
<dbReference type="InterPro" id="IPR005900">
    <property type="entry name" value="6-phosphogluconolactonase_DevB"/>
</dbReference>
<proteinExistence type="inferred from homology"/>
<dbReference type="EMBL" id="VFPN01000003">
    <property type="protein sequence ID" value="TQM61352.1"/>
    <property type="molecule type" value="Genomic_DNA"/>
</dbReference>
<dbReference type="PANTHER" id="PTHR11054">
    <property type="entry name" value="6-PHOSPHOGLUCONOLACTONASE"/>
    <property type="match status" value="1"/>
</dbReference>
<dbReference type="InterPro" id="IPR039104">
    <property type="entry name" value="6PGL"/>
</dbReference>
<dbReference type="UniPathway" id="UPA00115">
    <property type="reaction ID" value="UER00409"/>
</dbReference>
<comment type="function">
    <text evidence="2 7">Hydrolysis of 6-phosphogluconolactone to 6-phosphogluconate.</text>
</comment>
<dbReference type="Proteomes" id="UP000318331">
    <property type="component" value="Unassembled WGS sequence"/>
</dbReference>
<dbReference type="InterPro" id="IPR037171">
    <property type="entry name" value="NagB/RpiA_transferase-like"/>
</dbReference>
<dbReference type="EC" id="3.1.1.31" evidence="5 7"/>
<comment type="similarity">
    <text evidence="4 7">Belongs to the glucosamine/galactosamine-6-phosphate isomerase family. 6-phosphogluconolactonase subfamily.</text>
</comment>
<organism evidence="9 10">
    <name type="scientific">Klugiella xanthotipulae</name>
    <dbReference type="NCBI Taxonomy" id="244735"/>
    <lineage>
        <taxon>Bacteria</taxon>
        <taxon>Bacillati</taxon>
        <taxon>Actinomycetota</taxon>
        <taxon>Actinomycetes</taxon>
        <taxon>Micrococcales</taxon>
        <taxon>Microbacteriaceae</taxon>
        <taxon>Klugiella</taxon>
    </lineage>
</organism>
<evidence type="ECO:0000256" key="4">
    <source>
        <dbReference type="ARBA" id="ARBA00010662"/>
    </source>
</evidence>
<dbReference type="RefSeq" id="WP_141918480.1">
    <property type="nucleotide sequence ID" value="NZ_BAAAYS010000004.1"/>
</dbReference>
<comment type="pathway">
    <text evidence="3 7">Carbohydrate degradation; pentose phosphate pathway; D-ribulose 5-phosphate from D-glucose 6-phosphate (oxidative stage): step 2/3.</text>
</comment>
<dbReference type="GO" id="GO:0017057">
    <property type="term" value="F:6-phosphogluconolactonase activity"/>
    <property type="evidence" value="ECO:0007669"/>
    <property type="project" value="UniProtKB-UniRule"/>
</dbReference>
<reference evidence="9 10" key="1">
    <citation type="submission" date="2019-06" db="EMBL/GenBank/DDBJ databases">
        <title>Sequencing the genomes of 1000 actinobacteria strains.</title>
        <authorList>
            <person name="Klenk H.-P."/>
        </authorList>
    </citation>
    <scope>NUCLEOTIDE SEQUENCE [LARGE SCALE GENOMIC DNA]</scope>
    <source>
        <strain evidence="9 10">DSM 18031</strain>
    </source>
</reference>
<evidence type="ECO:0000256" key="6">
    <source>
        <dbReference type="ARBA" id="ARBA00020337"/>
    </source>
</evidence>
<evidence type="ECO:0000256" key="7">
    <source>
        <dbReference type="RuleBase" id="RU365095"/>
    </source>
</evidence>
<dbReference type="SUPFAM" id="SSF100950">
    <property type="entry name" value="NagB/RpiA/CoA transferase-like"/>
    <property type="match status" value="1"/>
</dbReference>
<keyword evidence="10" id="KW-1185">Reference proteome</keyword>
<dbReference type="OrthoDB" id="9810967at2"/>
<evidence type="ECO:0000259" key="8">
    <source>
        <dbReference type="Pfam" id="PF01182"/>
    </source>
</evidence>
<comment type="caution">
    <text evidence="9">The sequence shown here is derived from an EMBL/GenBank/DDBJ whole genome shotgun (WGS) entry which is preliminary data.</text>
</comment>
<sequence length="242" mass="26128">MTIQREIRIHTTVSDVAEAVAGEFISVVGGVQRLGKTPRVVLTGGTLGIAVLRATAQHPAAASIEWNNVDLFWGDERWLPDGDAERNDEQAREAFLAPLAIGGDRVYRCPSPDSGLDLDQAVARYASDISWVWEEKTAFDLVFLGVGPDAHIASIFPGRTDLVEATEPVIGVRNSPKPPPERLSLSRVAINRAARVWLLISGEAKREAYAHIINDDDALVAPAASVEGQLQTIVFADTVVSD</sequence>
<gene>
    <name evidence="7" type="primary">pgl</name>
    <name evidence="9" type="ORF">FB466_2303</name>
</gene>
<dbReference type="InterPro" id="IPR006148">
    <property type="entry name" value="Glc/Gal-6P_isomerase"/>
</dbReference>
<dbReference type="GO" id="GO:0005975">
    <property type="term" value="P:carbohydrate metabolic process"/>
    <property type="evidence" value="ECO:0007669"/>
    <property type="project" value="UniProtKB-UniRule"/>
</dbReference>
<dbReference type="Gene3D" id="3.40.50.1360">
    <property type="match status" value="1"/>
</dbReference>
<dbReference type="GO" id="GO:0006098">
    <property type="term" value="P:pentose-phosphate shunt"/>
    <property type="evidence" value="ECO:0007669"/>
    <property type="project" value="UniProtKB-UniPathway"/>
</dbReference>
<comment type="catalytic activity">
    <reaction evidence="1 7">
        <text>6-phospho-D-glucono-1,5-lactone + H2O = 6-phospho-D-gluconate + H(+)</text>
        <dbReference type="Rhea" id="RHEA:12556"/>
        <dbReference type="ChEBI" id="CHEBI:15377"/>
        <dbReference type="ChEBI" id="CHEBI:15378"/>
        <dbReference type="ChEBI" id="CHEBI:57955"/>
        <dbReference type="ChEBI" id="CHEBI:58759"/>
        <dbReference type="EC" id="3.1.1.31"/>
    </reaction>
</comment>
<dbReference type="Pfam" id="PF01182">
    <property type="entry name" value="Glucosamine_iso"/>
    <property type="match status" value="1"/>
</dbReference>
<accession>A0A543HSP1</accession>
<evidence type="ECO:0000256" key="5">
    <source>
        <dbReference type="ARBA" id="ARBA00013198"/>
    </source>
</evidence>
<evidence type="ECO:0000256" key="2">
    <source>
        <dbReference type="ARBA" id="ARBA00002681"/>
    </source>
</evidence>
<dbReference type="AlphaFoldDB" id="A0A543HSP1"/>
<name>A0A543HSP1_9MICO</name>
<evidence type="ECO:0000313" key="10">
    <source>
        <dbReference type="Proteomes" id="UP000318331"/>
    </source>
</evidence>
<dbReference type="NCBIfam" id="TIGR01198">
    <property type="entry name" value="pgl"/>
    <property type="match status" value="1"/>
</dbReference>